<evidence type="ECO:0000256" key="1">
    <source>
        <dbReference type="SAM" id="MobiDB-lite"/>
    </source>
</evidence>
<evidence type="ECO:0000313" key="3">
    <source>
        <dbReference type="Proteomes" id="UP000747399"/>
    </source>
</evidence>
<organism evidence="2 3">
    <name type="scientific">Volvox africanus</name>
    <dbReference type="NCBI Taxonomy" id="51714"/>
    <lineage>
        <taxon>Eukaryota</taxon>
        <taxon>Viridiplantae</taxon>
        <taxon>Chlorophyta</taxon>
        <taxon>core chlorophytes</taxon>
        <taxon>Chlorophyceae</taxon>
        <taxon>CS clade</taxon>
        <taxon>Chlamydomonadales</taxon>
        <taxon>Volvocaceae</taxon>
        <taxon>Volvox</taxon>
    </lineage>
</organism>
<reference evidence="2" key="1">
    <citation type="journal article" date="2021" name="Proc. Natl. Acad. Sci. U.S.A.">
        <title>Three genomes in the algal genus Volvox reveal the fate of a haploid sex-determining region after a transition to homothallism.</title>
        <authorList>
            <person name="Yamamoto K."/>
            <person name="Hamaji T."/>
            <person name="Kawai-Toyooka H."/>
            <person name="Matsuzaki R."/>
            <person name="Takahashi F."/>
            <person name="Nishimura Y."/>
            <person name="Kawachi M."/>
            <person name="Noguchi H."/>
            <person name="Minakuchi Y."/>
            <person name="Umen J.G."/>
            <person name="Toyoda A."/>
            <person name="Nozaki H."/>
        </authorList>
    </citation>
    <scope>NUCLEOTIDE SEQUENCE</scope>
    <source>
        <strain evidence="2">NIES-3780</strain>
    </source>
</reference>
<dbReference type="EMBL" id="BNCO01000056">
    <property type="protein sequence ID" value="GIL63321.1"/>
    <property type="molecule type" value="Genomic_DNA"/>
</dbReference>
<dbReference type="AlphaFoldDB" id="A0A8J4F6M4"/>
<evidence type="ECO:0000313" key="2">
    <source>
        <dbReference type="EMBL" id="GIL63321.1"/>
    </source>
</evidence>
<feature type="region of interest" description="Disordered" evidence="1">
    <location>
        <begin position="1"/>
        <end position="23"/>
    </location>
</feature>
<feature type="region of interest" description="Disordered" evidence="1">
    <location>
        <begin position="151"/>
        <end position="193"/>
    </location>
</feature>
<accession>A0A8J4F6M4</accession>
<sequence>MDDERMETSKKKAQTPSRRARPALAARIRDLAHDEDSEVEKALPRSKLRPPRNFGTYNWRLPGFGGDARRNLDKTPVTTRRLQPVNDPRKYIQMAADSMAAGDGVVALPKELLGTHAYCYWCGDLNHTRGGCPLTRHSGLDETQLPKVKGYNGARKQAPSSSADRQPGTAAGEMPAGQNVRGENEDPPPPWLSCVGPATLELMAAIDQAHCWATGQIPVHRTGVNWPPRAATALPGQSAAAGPAGEMLSAKLVQAGLSGDAASAVNQVLANTGKNFPLTKPLSYDVLLYLAVCVEVRLADLEEQAEKARGAVAERKRRAGERCSNDGAGDWTAGATEPVLM</sequence>
<keyword evidence="3" id="KW-1185">Reference proteome</keyword>
<feature type="region of interest" description="Disordered" evidence="1">
    <location>
        <begin position="311"/>
        <end position="341"/>
    </location>
</feature>
<feature type="compositionally biased region" description="Basic and acidic residues" evidence="1">
    <location>
        <begin position="1"/>
        <end position="10"/>
    </location>
</feature>
<protein>
    <submittedName>
        <fullName evidence="2">Uncharacterized protein</fullName>
    </submittedName>
</protein>
<gene>
    <name evidence="2" type="ORF">Vafri_17414</name>
</gene>
<comment type="caution">
    <text evidence="2">The sequence shown here is derived from an EMBL/GenBank/DDBJ whole genome shotgun (WGS) entry which is preliminary data.</text>
</comment>
<feature type="compositionally biased region" description="Basic and acidic residues" evidence="1">
    <location>
        <begin position="311"/>
        <end position="324"/>
    </location>
</feature>
<proteinExistence type="predicted"/>
<name>A0A8J4F6M4_9CHLO</name>
<dbReference type="Proteomes" id="UP000747399">
    <property type="component" value="Unassembled WGS sequence"/>
</dbReference>